<evidence type="ECO:0000256" key="2">
    <source>
        <dbReference type="ARBA" id="ARBA00008017"/>
    </source>
</evidence>
<reference evidence="10" key="1">
    <citation type="journal article" date="2021" name="bioRxiv">
        <title>Unraveling nitrogen, sulfur and carbon metabolic pathways and microbial community transcriptional responses to substrate deprivation and toxicity stresses in a bioreactor mimicking anoxic brackish coastal sediment conditions.</title>
        <authorList>
            <person name="Martins P.D."/>
            <person name="Echeveste M.J."/>
            <person name="Arshad A."/>
            <person name="Kurth J."/>
            <person name="Ouboter H."/>
            <person name="Jetten M.S.M."/>
            <person name="Welte C.U."/>
        </authorList>
    </citation>
    <scope>NUCLEOTIDE SEQUENCE</scope>
    <source>
        <strain evidence="10">MAG_39</strain>
    </source>
</reference>
<feature type="transmembrane region" description="Helical" evidence="7">
    <location>
        <begin position="154"/>
        <end position="180"/>
    </location>
</feature>
<dbReference type="InterPro" id="IPR006685">
    <property type="entry name" value="MscS_channel_2nd"/>
</dbReference>
<feature type="transmembrane region" description="Helical" evidence="7">
    <location>
        <begin position="12"/>
        <end position="33"/>
    </location>
</feature>
<evidence type="ECO:0000256" key="1">
    <source>
        <dbReference type="ARBA" id="ARBA00004651"/>
    </source>
</evidence>
<dbReference type="Proteomes" id="UP000705867">
    <property type="component" value="Unassembled WGS sequence"/>
</dbReference>
<keyword evidence="4 7" id="KW-0812">Transmembrane</keyword>
<keyword evidence="3" id="KW-1003">Cell membrane</keyword>
<comment type="similarity">
    <text evidence="2">Belongs to the MscS (TC 1.A.23) family.</text>
</comment>
<feature type="transmembrane region" description="Helical" evidence="7">
    <location>
        <begin position="122"/>
        <end position="148"/>
    </location>
</feature>
<evidence type="ECO:0000259" key="9">
    <source>
        <dbReference type="Pfam" id="PF21082"/>
    </source>
</evidence>
<feature type="domain" description="Mechanosensitive ion channel MscS" evidence="8">
    <location>
        <begin position="167"/>
        <end position="233"/>
    </location>
</feature>
<dbReference type="Gene3D" id="2.30.30.60">
    <property type="match status" value="1"/>
</dbReference>
<evidence type="ECO:0000259" key="8">
    <source>
        <dbReference type="Pfam" id="PF00924"/>
    </source>
</evidence>
<comment type="subcellular location">
    <subcellularLocation>
        <location evidence="1">Cell membrane</location>
        <topology evidence="1">Multi-pass membrane protein</topology>
    </subcellularLocation>
</comment>
<dbReference type="SUPFAM" id="SSF82689">
    <property type="entry name" value="Mechanosensitive channel protein MscS (YggB), C-terminal domain"/>
    <property type="match status" value="1"/>
</dbReference>
<dbReference type="InterPro" id="IPR010920">
    <property type="entry name" value="LSM_dom_sf"/>
</dbReference>
<dbReference type="InterPro" id="IPR011066">
    <property type="entry name" value="MscS_channel_C_sf"/>
</dbReference>
<dbReference type="SUPFAM" id="SSF50182">
    <property type="entry name" value="Sm-like ribonucleoproteins"/>
    <property type="match status" value="1"/>
</dbReference>
<reference evidence="10" key="2">
    <citation type="submission" date="2021-08" db="EMBL/GenBank/DDBJ databases">
        <authorList>
            <person name="Dalcin Martins P."/>
        </authorList>
    </citation>
    <scope>NUCLEOTIDE SEQUENCE</scope>
    <source>
        <strain evidence="10">MAG_39</strain>
    </source>
</reference>
<dbReference type="Gene3D" id="1.10.287.1260">
    <property type="match status" value="1"/>
</dbReference>
<evidence type="ECO:0000313" key="10">
    <source>
        <dbReference type="EMBL" id="MBZ0156665.1"/>
    </source>
</evidence>
<feature type="transmembrane region" description="Helical" evidence="7">
    <location>
        <begin position="54"/>
        <end position="72"/>
    </location>
</feature>
<proteinExistence type="inferred from homology"/>
<dbReference type="Gene3D" id="3.30.70.100">
    <property type="match status" value="1"/>
</dbReference>
<dbReference type="InterPro" id="IPR049278">
    <property type="entry name" value="MS_channel_C"/>
</dbReference>
<dbReference type="GO" id="GO:0005886">
    <property type="term" value="C:plasma membrane"/>
    <property type="evidence" value="ECO:0007669"/>
    <property type="project" value="UniProtKB-SubCell"/>
</dbReference>
<dbReference type="InterPro" id="IPR011014">
    <property type="entry name" value="MscS_channel_TM-2"/>
</dbReference>
<sequence length="350" mass="39170">MDISYDRFLIPALIALASSGVLLVFRAFLLRLLHRWSVRTATDLDDLVISVIRVPSLYWCIAVGLSFGLASSDLPERYLHRFNQAVYVLLILSITIAAANLAGRIFKDYIRKTEIPLSTTGLAYAIIKGTILTIGVLVTLSVLGVSIAPLLTALGVGGLAAALALQDTLANLFAGIHILLEKSIRVGDFIRLENGQEGYVTDITWRTVRVRMLPNNMVIIPNSKLSQSIVTNYYLPEKEMSLLIPVRVSYASDPDTVERILIEEAKKAAEDIQGLLTDAEPFVRFIPGFGDSSLDFTLICRVNEFVDQYLAQHEIRKRIFRRFREEGIEIPFPHRTVYLREDKHGRNKGV</sequence>
<evidence type="ECO:0000313" key="11">
    <source>
        <dbReference type="Proteomes" id="UP000705867"/>
    </source>
</evidence>
<dbReference type="Pfam" id="PF21082">
    <property type="entry name" value="MS_channel_3rd"/>
    <property type="match status" value="1"/>
</dbReference>
<accession>A0A953JCP1</accession>
<evidence type="ECO:0000256" key="6">
    <source>
        <dbReference type="ARBA" id="ARBA00023136"/>
    </source>
</evidence>
<evidence type="ECO:0000256" key="4">
    <source>
        <dbReference type="ARBA" id="ARBA00022692"/>
    </source>
</evidence>
<organism evidence="10 11">
    <name type="scientific">Candidatus Nitrobium versatile</name>
    <dbReference type="NCBI Taxonomy" id="2884831"/>
    <lineage>
        <taxon>Bacteria</taxon>
        <taxon>Pseudomonadati</taxon>
        <taxon>Nitrospirota</taxon>
        <taxon>Nitrospiria</taxon>
        <taxon>Nitrospirales</taxon>
        <taxon>Nitrospiraceae</taxon>
        <taxon>Candidatus Nitrobium</taxon>
    </lineage>
</organism>
<protein>
    <submittedName>
        <fullName evidence="10">Mechanosensitive ion channel family protein</fullName>
    </submittedName>
</protein>
<dbReference type="EMBL" id="JAIOIV010000083">
    <property type="protein sequence ID" value="MBZ0156665.1"/>
    <property type="molecule type" value="Genomic_DNA"/>
</dbReference>
<dbReference type="InterPro" id="IPR023408">
    <property type="entry name" value="MscS_beta-dom_sf"/>
</dbReference>
<dbReference type="GO" id="GO:0008381">
    <property type="term" value="F:mechanosensitive monoatomic ion channel activity"/>
    <property type="evidence" value="ECO:0007669"/>
    <property type="project" value="UniProtKB-ARBA"/>
</dbReference>
<evidence type="ECO:0000256" key="3">
    <source>
        <dbReference type="ARBA" id="ARBA00022475"/>
    </source>
</evidence>
<name>A0A953JCP1_9BACT</name>
<dbReference type="Pfam" id="PF00924">
    <property type="entry name" value="MS_channel_2nd"/>
    <property type="match status" value="1"/>
</dbReference>
<gene>
    <name evidence="10" type="ORF">K8I29_10725</name>
</gene>
<keyword evidence="5 7" id="KW-1133">Transmembrane helix</keyword>
<dbReference type="PANTHER" id="PTHR30566:SF25">
    <property type="entry name" value="INNER MEMBRANE PROTEIN"/>
    <property type="match status" value="1"/>
</dbReference>
<evidence type="ECO:0000256" key="7">
    <source>
        <dbReference type="SAM" id="Phobius"/>
    </source>
</evidence>
<comment type="caution">
    <text evidence="10">The sequence shown here is derived from an EMBL/GenBank/DDBJ whole genome shotgun (WGS) entry which is preliminary data.</text>
</comment>
<feature type="transmembrane region" description="Helical" evidence="7">
    <location>
        <begin position="84"/>
        <end position="102"/>
    </location>
</feature>
<dbReference type="AlphaFoldDB" id="A0A953JCP1"/>
<keyword evidence="6 7" id="KW-0472">Membrane</keyword>
<dbReference type="SUPFAM" id="SSF82861">
    <property type="entry name" value="Mechanosensitive channel protein MscS (YggB), transmembrane region"/>
    <property type="match status" value="1"/>
</dbReference>
<feature type="domain" description="Mechanosensitive ion channel MscS C-terminal" evidence="9">
    <location>
        <begin position="244"/>
        <end position="330"/>
    </location>
</feature>
<evidence type="ECO:0000256" key="5">
    <source>
        <dbReference type="ARBA" id="ARBA00022989"/>
    </source>
</evidence>
<dbReference type="PANTHER" id="PTHR30566">
    <property type="entry name" value="YNAI-RELATED MECHANOSENSITIVE ION CHANNEL"/>
    <property type="match status" value="1"/>
</dbReference>